<dbReference type="PANTHER" id="PTHR43792:SF1">
    <property type="entry name" value="N-ACETYLTRANSFERASE DOMAIN-CONTAINING PROTEIN"/>
    <property type="match status" value="1"/>
</dbReference>
<evidence type="ECO:0000259" key="1">
    <source>
        <dbReference type="Pfam" id="PF13302"/>
    </source>
</evidence>
<dbReference type="Gene3D" id="3.40.630.30">
    <property type="match status" value="1"/>
</dbReference>
<protein>
    <submittedName>
        <fullName evidence="2">GNAT family N-acetyltransferase</fullName>
    </submittedName>
</protein>
<comment type="caution">
    <text evidence="2">The sequence shown here is derived from an EMBL/GenBank/DDBJ whole genome shotgun (WGS) entry which is preliminary data.</text>
</comment>
<name>A0AA41YS44_9PROT</name>
<dbReference type="RefSeq" id="WP_264716270.1">
    <property type="nucleotide sequence ID" value="NZ_JAPDNT010000035.1"/>
</dbReference>
<dbReference type="InterPro" id="IPR051531">
    <property type="entry name" value="N-acetyltransferase"/>
</dbReference>
<dbReference type="InterPro" id="IPR016181">
    <property type="entry name" value="Acyl_CoA_acyltransferase"/>
</dbReference>
<evidence type="ECO:0000313" key="2">
    <source>
        <dbReference type="EMBL" id="MCW3477328.1"/>
    </source>
</evidence>
<dbReference type="AlphaFoldDB" id="A0AA41YS44"/>
<dbReference type="Proteomes" id="UP001165679">
    <property type="component" value="Unassembled WGS sequence"/>
</dbReference>
<dbReference type="SUPFAM" id="SSF55729">
    <property type="entry name" value="Acyl-CoA N-acyltransferases (Nat)"/>
    <property type="match status" value="1"/>
</dbReference>
<reference evidence="2" key="2">
    <citation type="submission" date="2022-10" db="EMBL/GenBank/DDBJ databases">
        <authorList>
            <person name="Trinh H.N."/>
        </authorList>
    </citation>
    <scope>NUCLEOTIDE SEQUENCE</scope>
    <source>
        <strain evidence="2">RN2-1</strain>
    </source>
</reference>
<dbReference type="GO" id="GO:0016747">
    <property type="term" value="F:acyltransferase activity, transferring groups other than amino-acyl groups"/>
    <property type="evidence" value="ECO:0007669"/>
    <property type="project" value="InterPro"/>
</dbReference>
<dbReference type="PANTHER" id="PTHR43792">
    <property type="entry name" value="GNAT FAMILY, PUTATIVE (AFU_ORTHOLOGUE AFUA_3G00765)-RELATED-RELATED"/>
    <property type="match status" value="1"/>
</dbReference>
<keyword evidence="3" id="KW-1185">Reference proteome</keyword>
<accession>A0AA41YS44</accession>
<sequence length="180" mass="19488">MTRIEIPTLRTTRLVLRALRADDLDGLAAMQADPEVMRYLGAGATRTRQETWDGIARMLGQWALRGFGMFAIEEAATGRFAGRAGVLYPLPWPEPELAYGLDRPFWGQGLVTEAGIAIRDWAFATLGLPKLASFILPDNAASAAVARKLGAVRTGTITLLGLEAERWEHRPDGARGAAAS</sequence>
<dbReference type="Pfam" id="PF13302">
    <property type="entry name" value="Acetyltransf_3"/>
    <property type="match status" value="1"/>
</dbReference>
<dbReference type="EMBL" id="JAPDNT010000035">
    <property type="protein sequence ID" value="MCW3477328.1"/>
    <property type="molecule type" value="Genomic_DNA"/>
</dbReference>
<proteinExistence type="predicted"/>
<reference evidence="2" key="1">
    <citation type="submission" date="2022-09" db="EMBL/GenBank/DDBJ databases">
        <title>Rhodovastum sp. nov. RN2-1 isolated from soil in Seongnam, South Korea.</title>
        <authorList>
            <person name="Le N.T."/>
        </authorList>
    </citation>
    <scope>NUCLEOTIDE SEQUENCE</scope>
    <source>
        <strain evidence="2">RN2-1</strain>
    </source>
</reference>
<dbReference type="InterPro" id="IPR000182">
    <property type="entry name" value="GNAT_dom"/>
</dbReference>
<organism evidence="2 3">
    <name type="scientific">Limobrevibacterium gyesilva</name>
    <dbReference type="NCBI Taxonomy" id="2991712"/>
    <lineage>
        <taxon>Bacteria</taxon>
        <taxon>Pseudomonadati</taxon>
        <taxon>Pseudomonadota</taxon>
        <taxon>Alphaproteobacteria</taxon>
        <taxon>Acetobacterales</taxon>
        <taxon>Acetobacteraceae</taxon>
        <taxon>Limobrevibacterium</taxon>
    </lineage>
</organism>
<evidence type="ECO:0000313" key="3">
    <source>
        <dbReference type="Proteomes" id="UP001165679"/>
    </source>
</evidence>
<feature type="domain" description="N-acetyltransferase" evidence="1">
    <location>
        <begin position="13"/>
        <end position="151"/>
    </location>
</feature>
<gene>
    <name evidence="2" type="ORF">OL599_22425</name>
</gene>